<dbReference type="Proteomes" id="UP000308489">
    <property type="component" value="Chromosome 1"/>
</dbReference>
<evidence type="ECO:0000313" key="2">
    <source>
        <dbReference type="Proteomes" id="UP000308489"/>
    </source>
</evidence>
<gene>
    <name evidence="1" type="ORF">NCTC503_01028</name>
</gene>
<dbReference type="OrthoDB" id="1924315at2"/>
<reference evidence="1 2" key="1">
    <citation type="submission" date="2019-05" db="EMBL/GenBank/DDBJ databases">
        <authorList>
            <consortium name="Pathogen Informatics"/>
        </authorList>
    </citation>
    <scope>NUCLEOTIDE SEQUENCE [LARGE SCALE GENOMIC DNA]</scope>
    <source>
        <strain evidence="1 2">NCTC503</strain>
    </source>
</reference>
<dbReference type="RefSeq" id="WP_138209728.1">
    <property type="nucleotide sequence ID" value="NZ_CBCRUQ010000004.1"/>
</dbReference>
<organism evidence="1 2">
    <name type="scientific">Hathewaya histolytica</name>
    <name type="common">Clostridium histolyticum</name>
    <dbReference type="NCBI Taxonomy" id="1498"/>
    <lineage>
        <taxon>Bacteria</taxon>
        <taxon>Bacillati</taxon>
        <taxon>Bacillota</taxon>
        <taxon>Clostridia</taxon>
        <taxon>Eubacteriales</taxon>
        <taxon>Clostridiaceae</taxon>
        <taxon>Hathewaya</taxon>
    </lineage>
</organism>
<dbReference type="KEGG" id="hhw:NCTC503_01028"/>
<evidence type="ECO:0000313" key="1">
    <source>
        <dbReference type="EMBL" id="VTQ87093.1"/>
    </source>
</evidence>
<proteinExistence type="predicted"/>
<dbReference type="EMBL" id="LR590481">
    <property type="protein sequence ID" value="VTQ87093.1"/>
    <property type="molecule type" value="Genomic_DNA"/>
</dbReference>
<accession>A0A4U9RA70</accession>
<sequence>MISFKVMWEDVKELISKGGELEIDIIEKYNTGFTVKEKDNITFITKDDFVDLWCKMLYYNEVPINLEDNTNPKERYLYNILRKLPYIDDNSGILKIIK</sequence>
<keyword evidence="2" id="KW-1185">Reference proteome</keyword>
<dbReference type="AlphaFoldDB" id="A0A4U9RA70"/>
<name>A0A4U9RA70_HATHI</name>
<protein>
    <submittedName>
        <fullName evidence="1">Uncharacterized protein</fullName>
    </submittedName>
</protein>